<evidence type="ECO:0000256" key="12">
    <source>
        <dbReference type="ARBA" id="ARBA00022729"/>
    </source>
</evidence>
<dbReference type="CDD" id="cd04878">
    <property type="entry name" value="ACT_AHAS"/>
    <property type="match status" value="1"/>
</dbReference>
<evidence type="ECO:0000313" key="26">
    <source>
        <dbReference type="Proteomes" id="UP000092993"/>
    </source>
</evidence>
<feature type="active site" description="Charge relay system" evidence="20">
    <location>
        <position position="290"/>
    </location>
</feature>
<feature type="binding site" evidence="20">
    <location>
        <position position="550"/>
    </location>
    <ligand>
        <name>Ca(2+)</name>
        <dbReference type="ChEBI" id="CHEBI:29108"/>
    </ligand>
</feature>
<dbReference type="CDD" id="cd04056">
    <property type="entry name" value="Peptidases_S53"/>
    <property type="match status" value="1"/>
</dbReference>
<dbReference type="SMART" id="SM00944">
    <property type="entry name" value="Pro-kuma_activ"/>
    <property type="match status" value="1"/>
</dbReference>
<dbReference type="InterPro" id="IPR015366">
    <property type="entry name" value="S53_propep"/>
</dbReference>
<feature type="binding site" evidence="20">
    <location>
        <position position="552"/>
    </location>
    <ligand>
        <name>Ca(2+)</name>
        <dbReference type="ChEBI" id="CHEBI:29108"/>
    </ligand>
</feature>
<dbReference type="Gene3D" id="3.30.70.1150">
    <property type="entry name" value="ACT-like. Chain A, domain 2"/>
    <property type="match status" value="1"/>
</dbReference>
<evidence type="ECO:0000256" key="10">
    <source>
        <dbReference type="ARBA" id="ARBA00022670"/>
    </source>
</evidence>
<dbReference type="GO" id="GO:0005576">
    <property type="term" value="C:extracellular region"/>
    <property type="evidence" value="ECO:0007669"/>
    <property type="project" value="UniProtKB-SubCell"/>
</dbReference>
<dbReference type="CDD" id="cd11377">
    <property type="entry name" value="Pro-peptidase_S53"/>
    <property type="match status" value="1"/>
</dbReference>
<dbReference type="SUPFAM" id="SSF52743">
    <property type="entry name" value="Subtilisin-like"/>
    <property type="match status" value="1"/>
</dbReference>
<keyword evidence="8" id="KW-0964">Secreted</keyword>
<keyword evidence="19" id="KW-0100">Branched-chain amino acid biosynthesis</keyword>
<evidence type="ECO:0000256" key="6">
    <source>
        <dbReference type="ARBA" id="ARBA00006341"/>
    </source>
</evidence>
<dbReference type="InterPro" id="IPR050819">
    <property type="entry name" value="Tripeptidyl-peptidase_I"/>
</dbReference>
<comment type="subcellular location">
    <subcellularLocation>
        <location evidence="3">Secreted</location>
        <location evidence="3">Extracellular space</location>
    </subcellularLocation>
</comment>
<proteinExistence type="inferred from homology"/>
<evidence type="ECO:0000256" key="2">
    <source>
        <dbReference type="ARBA" id="ARBA00002451"/>
    </source>
</evidence>
<comment type="function">
    <text evidence="2">Secreted tripeptidyl-peptidase which degrades proteins at acidic pHs and is involved in virulence.</text>
</comment>
<feature type="domain" description="ACT" evidence="23">
    <location>
        <begin position="677"/>
        <end position="751"/>
    </location>
</feature>
<evidence type="ECO:0000256" key="22">
    <source>
        <dbReference type="SAM" id="SignalP"/>
    </source>
</evidence>
<evidence type="ECO:0000256" key="11">
    <source>
        <dbReference type="ARBA" id="ARBA00022723"/>
    </source>
</evidence>
<dbReference type="AlphaFoldDB" id="A0A1C7LRR3"/>
<feature type="chain" id="PRO_5008888738" description="tripeptidyl-peptidase II" evidence="22">
    <location>
        <begin position="20"/>
        <end position="925"/>
    </location>
</feature>
<dbReference type="GO" id="GO:0006508">
    <property type="term" value="P:proteolysis"/>
    <property type="evidence" value="ECO:0007669"/>
    <property type="project" value="UniProtKB-KW"/>
</dbReference>
<comment type="catalytic activity">
    <reaction evidence="1">
        <text>Release of an N-terminal tripeptide from a polypeptide.</text>
        <dbReference type="EC" id="3.4.14.10"/>
    </reaction>
</comment>
<dbReference type="FunFam" id="3.40.50.200:FF:000015">
    <property type="entry name" value="Tripeptidyl peptidase A"/>
    <property type="match status" value="1"/>
</dbReference>
<dbReference type="Pfam" id="PF09286">
    <property type="entry name" value="Pro-kuma_activ"/>
    <property type="match status" value="1"/>
</dbReference>
<evidence type="ECO:0000256" key="9">
    <source>
        <dbReference type="ARBA" id="ARBA00022605"/>
    </source>
</evidence>
<evidence type="ECO:0000259" key="24">
    <source>
        <dbReference type="PROSITE" id="PS51695"/>
    </source>
</evidence>
<dbReference type="UniPathway" id="UPA00049">
    <property type="reaction ID" value="UER00059"/>
</dbReference>
<dbReference type="Gene3D" id="3.30.70.260">
    <property type="match status" value="1"/>
</dbReference>
<dbReference type="InterPro" id="IPR054480">
    <property type="entry name" value="AHAS_small-like_ACT"/>
</dbReference>
<comment type="cofactor">
    <cofactor evidence="20">
        <name>Ca(2+)</name>
        <dbReference type="ChEBI" id="CHEBI:29108"/>
    </cofactor>
    <text evidence="20">Binds 1 Ca(2+) ion per subunit.</text>
</comment>
<feature type="binding site" evidence="20">
    <location>
        <position position="532"/>
    </location>
    <ligand>
        <name>Ca(2+)</name>
        <dbReference type="ChEBI" id="CHEBI:29108"/>
    </ligand>
</feature>
<dbReference type="InterPro" id="IPR045865">
    <property type="entry name" value="ACT-like_dom_sf"/>
</dbReference>
<evidence type="ECO:0000256" key="14">
    <source>
        <dbReference type="ARBA" id="ARBA00022825"/>
    </source>
</evidence>
<evidence type="ECO:0000256" key="8">
    <source>
        <dbReference type="ARBA" id="ARBA00022525"/>
    </source>
</evidence>
<feature type="domain" description="Peptidase S53" evidence="24">
    <location>
        <begin position="215"/>
        <end position="572"/>
    </location>
</feature>
<evidence type="ECO:0000256" key="3">
    <source>
        <dbReference type="ARBA" id="ARBA00004239"/>
    </source>
</evidence>
<dbReference type="SUPFAM" id="SSF55021">
    <property type="entry name" value="ACT-like"/>
    <property type="match status" value="2"/>
</dbReference>
<dbReference type="PANTHER" id="PTHR14218">
    <property type="entry name" value="PROTEASE S8 TRIPEPTIDYL PEPTIDASE I CLN2"/>
    <property type="match status" value="1"/>
</dbReference>
<accession>A0A1C7LRR3</accession>
<feature type="active site" description="Charge relay system" evidence="20">
    <location>
        <position position="294"/>
    </location>
</feature>
<dbReference type="UniPathway" id="UPA00047">
    <property type="reaction ID" value="UER00055"/>
</dbReference>
<evidence type="ECO:0000259" key="23">
    <source>
        <dbReference type="PROSITE" id="PS51671"/>
    </source>
</evidence>
<dbReference type="GO" id="GO:0009099">
    <property type="term" value="P:L-valine biosynthetic process"/>
    <property type="evidence" value="ECO:0007669"/>
    <property type="project" value="UniProtKB-UniPathway"/>
</dbReference>
<gene>
    <name evidence="25" type="primary">sed3_1</name>
    <name evidence="25" type="ORF">A0H81_12950</name>
</gene>
<dbReference type="GO" id="GO:0008240">
    <property type="term" value="F:tripeptidyl-peptidase activity"/>
    <property type="evidence" value="ECO:0007669"/>
    <property type="project" value="UniProtKB-EC"/>
</dbReference>
<dbReference type="GO" id="GO:0005737">
    <property type="term" value="C:cytoplasm"/>
    <property type="evidence" value="ECO:0007669"/>
    <property type="project" value="UniProtKB-ARBA"/>
</dbReference>
<feature type="binding site" evidence="20">
    <location>
        <position position="531"/>
    </location>
    <ligand>
        <name>Ca(2+)</name>
        <dbReference type="ChEBI" id="CHEBI:29108"/>
    </ligand>
</feature>
<protein>
    <recommendedName>
        <fullName evidence="7">tripeptidyl-peptidase II</fullName>
        <ecNumber evidence="7">3.4.14.10</ecNumber>
    </recommendedName>
</protein>
<dbReference type="GO" id="GO:1990610">
    <property type="term" value="F:acetolactate synthase regulator activity"/>
    <property type="evidence" value="ECO:0007669"/>
    <property type="project" value="InterPro"/>
</dbReference>
<keyword evidence="14 20" id="KW-0720">Serine protease</keyword>
<dbReference type="STRING" id="5627.A0A1C7LRR3"/>
<keyword evidence="16" id="KW-0843">Virulence</keyword>
<dbReference type="EC" id="3.4.14.10" evidence="7"/>
<dbReference type="InterPro" id="IPR030400">
    <property type="entry name" value="Sedolisin_dom"/>
</dbReference>
<keyword evidence="13 20" id="KW-0378">Hydrolase</keyword>
<evidence type="ECO:0000256" key="1">
    <source>
        <dbReference type="ARBA" id="ARBA00001910"/>
    </source>
</evidence>
<keyword evidence="15 20" id="KW-0106">Calcium</keyword>
<evidence type="ECO:0000313" key="25">
    <source>
        <dbReference type="EMBL" id="OBZ67228.1"/>
    </source>
</evidence>
<feature type="region of interest" description="Disordered" evidence="21">
    <location>
        <begin position="606"/>
        <end position="628"/>
    </location>
</feature>
<keyword evidence="17" id="KW-0865">Zymogen</keyword>
<sequence length="925" mass="98061">MAGIRLFSLIAALSMHAFGLPTSGSLQLHESRVQVPTGFKLNGSPPADTLLNLRIALTQSDPAGLQSALYDVSTPSSANYGKHLSKSEVEQFVAPKPETMEAINTWLSENNITAKTLSPAGEWLGISIPVSKANELFGTEFSAYTREDDGMTTIRTLAYSIPASLKGHIDLVHPTTTFPTRSSRLGHVIPKAPFENSRRASEASSTDIPASCASTITPACLQAIYNIPTTPATSSSNQLAVTGFEFQFANQADLQTFLTDFRSDMPSTTSFTLVSVDGGINNQSSPAGVEANLDIQYAVGIATNVSTFFVSTGITSPDGFVGDLIDAMTFLANEDYPPQVVSTSYGINEPDVSVALADNLCNAIAQLGARGTSVLFASGDQGVAGGQPVGNCVDFVPAFPSGCPFITSVGSTSGINPETAAPFSSGGFSNYFGTPSYQSDAVSAYLSALGTTNAGLFNQSGRAFPDVSAQGVDFEIVVDGGLLEVDGTSCSSPTFAAVIALVNDRLIAAGKSPLGFLNPFLYSNGVAALNDITSGSNPGCNTTGFPALAGWDPVTGLGTPDFQKLLTALNSARSLHPEMASLIANSARARILAARALKPRYLSSSLRRQAPEAENAPKPPPPIDDSTSALDYKRALRHRPPPLPAMDLPRSRTAEEAVTNILYNTPPPSLQPFKKHVLNCLVQNEPGVLSRVSGILAGRGFNIDSLVVCRTEIRDLSRMSIVLRGQDGVVEQARRQLEDLVPVWAVLDYTDTHCIERELLLAKVSILGPEYLEEQLLGGPTHEPRRSTLPSISTAVKLEREMALAQQFEQSGLPESEVSIQNHSPAPLTPSQALRIKCDYMQALTVLSAQFGARIVDVSEHTVIVEMCGKTSRVEAFLSLLKPFGVLEAARTGLMVMPRTPIHMAEEDAEDAEGGVVDASLLPPG</sequence>
<dbReference type="EMBL" id="LUGG01000025">
    <property type="protein sequence ID" value="OBZ67228.1"/>
    <property type="molecule type" value="Genomic_DNA"/>
</dbReference>
<comment type="caution">
    <text evidence="25">The sequence shown here is derived from an EMBL/GenBank/DDBJ whole genome shotgun (WGS) entry which is preliminary data.</text>
</comment>
<dbReference type="Pfam" id="PF22629">
    <property type="entry name" value="ACT_AHAS_ss"/>
    <property type="match status" value="1"/>
</dbReference>
<dbReference type="PROSITE" id="PS51671">
    <property type="entry name" value="ACT"/>
    <property type="match status" value="1"/>
</dbReference>
<dbReference type="Pfam" id="PF10369">
    <property type="entry name" value="ALS_ss_C"/>
    <property type="match status" value="1"/>
</dbReference>
<dbReference type="NCBIfam" id="TIGR00119">
    <property type="entry name" value="acolac_sm"/>
    <property type="match status" value="1"/>
</dbReference>
<keyword evidence="26" id="KW-1185">Reference proteome</keyword>
<keyword evidence="10 20" id="KW-0645">Protease</keyword>
<evidence type="ECO:0000256" key="4">
    <source>
        <dbReference type="ARBA" id="ARBA00004974"/>
    </source>
</evidence>
<dbReference type="InterPro" id="IPR039557">
    <property type="entry name" value="AHAS_ACT"/>
</dbReference>
<dbReference type="Gene3D" id="3.40.50.200">
    <property type="entry name" value="Peptidase S8/S53 domain"/>
    <property type="match status" value="1"/>
</dbReference>
<feature type="signal peptide" evidence="22">
    <location>
        <begin position="1"/>
        <end position="19"/>
    </location>
</feature>
<evidence type="ECO:0000256" key="21">
    <source>
        <dbReference type="SAM" id="MobiDB-lite"/>
    </source>
</evidence>
<evidence type="ECO:0000256" key="20">
    <source>
        <dbReference type="PROSITE-ProRule" id="PRU01032"/>
    </source>
</evidence>
<organism evidence="25 26">
    <name type="scientific">Grifola frondosa</name>
    <name type="common">Maitake</name>
    <name type="synonym">Polyporus frondosus</name>
    <dbReference type="NCBI Taxonomy" id="5627"/>
    <lineage>
        <taxon>Eukaryota</taxon>
        <taxon>Fungi</taxon>
        <taxon>Dikarya</taxon>
        <taxon>Basidiomycota</taxon>
        <taxon>Agaricomycotina</taxon>
        <taxon>Agaricomycetes</taxon>
        <taxon>Polyporales</taxon>
        <taxon>Grifolaceae</taxon>
        <taxon>Grifola</taxon>
    </lineage>
</organism>
<dbReference type="InterPro" id="IPR027271">
    <property type="entry name" value="Acetolactate_synth/TF_NikR_C"/>
</dbReference>
<dbReference type="Proteomes" id="UP000092993">
    <property type="component" value="Unassembled WGS sequence"/>
</dbReference>
<dbReference type="GO" id="GO:0009097">
    <property type="term" value="P:isoleucine biosynthetic process"/>
    <property type="evidence" value="ECO:0007669"/>
    <property type="project" value="UniProtKB-UniPathway"/>
</dbReference>
<evidence type="ECO:0000256" key="13">
    <source>
        <dbReference type="ARBA" id="ARBA00022801"/>
    </source>
</evidence>
<evidence type="ECO:0000256" key="17">
    <source>
        <dbReference type="ARBA" id="ARBA00023145"/>
    </source>
</evidence>
<dbReference type="GO" id="GO:0004252">
    <property type="term" value="F:serine-type endopeptidase activity"/>
    <property type="evidence" value="ECO:0007669"/>
    <property type="project" value="UniProtKB-UniRule"/>
</dbReference>
<keyword evidence="9" id="KW-0028">Amino-acid biosynthesis</keyword>
<keyword evidence="11 20" id="KW-0479">Metal-binding</keyword>
<feature type="active site" description="Charge relay system" evidence="20">
    <location>
        <position position="489"/>
    </location>
</feature>
<name>A0A1C7LRR3_GRIFR</name>
<keyword evidence="12 22" id="KW-0732">Signal</keyword>
<comment type="pathway">
    <text evidence="5">Amino-acid biosynthesis; L-valine biosynthesis; L-valine from pyruvate: step 1/4.</text>
</comment>
<evidence type="ECO:0000256" key="19">
    <source>
        <dbReference type="ARBA" id="ARBA00023304"/>
    </source>
</evidence>
<dbReference type="InterPro" id="IPR019455">
    <property type="entry name" value="Acetolactate_synth_ssu_C"/>
</dbReference>
<keyword evidence="18" id="KW-0325">Glycoprotein</keyword>
<dbReference type="Pfam" id="PF00082">
    <property type="entry name" value="Peptidase_S8"/>
    <property type="match status" value="1"/>
</dbReference>
<dbReference type="SUPFAM" id="SSF54897">
    <property type="entry name" value="Protease propeptides/inhibitors"/>
    <property type="match status" value="1"/>
</dbReference>
<dbReference type="OrthoDB" id="2013116at2759"/>
<evidence type="ECO:0000256" key="5">
    <source>
        <dbReference type="ARBA" id="ARBA00005025"/>
    </source>
</evidence>
<comment type="similarity">
    <text evidence="6">Belongs to the acetolactate synthase small subunit family.</text>
</comment>
<dbReference type="FunFam" id="3.30.70.260:FF:000001">
    <property type="entry name" value="Acetolactate synthase, small subunit"/>
    <property type="match status" value="1"/>
</dbReference>
<dbReference type="InterPro" id="IPR000209">
    <property type="entry name" value="Peptidase_S8/S53_dom"/>
</dbReference>
<evidence type="ECO:0000256" key="15">
    <source>
        <dbReference type="ARBA" id="ARBA00022837"/>
    </source>
</evidence>
<dbReference type="PROSITE" id="PS51695">
    <property type="entry name" value="SEDOLISIN"/>
    <property type="match status" value="1"/>
</dbReference>
<dbReference type="InterPro" id="IPR002912">
    <property type="entry name" value="ACT_dom"/>
</dbReference>
<dbReference type="PANTHER" id="PTHR14218:SF15">
    <property type="entry name" value="TRIPEPTIDYL-PEPTIDASE 1"/>
    <property type="match status" value="1"/>
</dbReference>
<evidence type="ECO:0000256" key="7">
    <source>
        <dbReference type="ARBA" id="ARBA00012462"/>
    </source>
</evidence>
<evidence type="ECO:0000256" key="18">
    <source>
        <dbReference type="ARBA" id="ARBA00023180"/>
    </source>
</evidence>
<comment type="pathway">
    <text evidence="4">Amino-acid biosynthesis; L-isoleucine biosynthesis; L-isoleucine from 2-oxobutanoate: step 1/4.</text>
</comment>
<evidence type="ECO:0000256" key="16">
    <source>
        <dbReference type="ARBA" id="ARBA00023026"/>
    </source>
</evidence>
<dbReference type="GO" id="GO:0046872">
    <property type="term" value="F:metal ion binding"/>
    <property type="evidence" value="ECO:0007669"/>
    <property type="project" value="UniProtKB-UniRule"/>
</dbReference>
<dbReference type="InterPro" id="IPR004789">
    <property type="entry name" value="Acetalactate_synth_ssu"/>
</dbReference>
<reference evidence="25 26" key="1">
    <citation type="submission" date="2016-03" db="EMBL/GenBank/DDBJ databases">
        <title>Whole genome sequencing of Grifola frondosa 9006-11.</title>
        <authorList>
            <person name="Min B."/>
            <person name="Park H."/>
            <person name="Kim J.-G."/>
            <person name="Cho H."/>
            <person name="Oh Y.-L."/>
            <person name="Kong W.-S."/>
            <person name="Choi I.-G."/>
        </authorList>
    </citation>
    <scope>NUCLEOTIDE SEQUENCE [LARGE SCALE GENOMIC DNA]</scope>
    <source>
        <strain evidence="25 26">9006-11</strain>
    </source>
</reference>
<dbReference type="InterPro" id="IPR036852">
    <property type="entry name" value="Peptidase_S8/S53_dom_sf"/>
</dbReference>